<dbReference type="EMBL" id="CP063304">
    <property type="protein sequence ID" value="QOV18252.1"/>
    <property type="molecule type" value="Genomic_DNA"/>
</dbReference>
<organism evidence="2 3">
    <name type="scientific">Blautia liquoris</name>
    <dbReference type="NCBI Taxonomy" id="2779518"/>
    <lineage>
        <taxon>Bacteria</taxon>
        <taxon>Bacillati</taxon>
        <taxon>Bacillota</taxon>
        <taxon>Clostridia</taxon>
        <taxon>Lachnospirales</taxon>
        <taxon>Lachnospiraceae</taxon>
        <taxon>Blautia</taxon>
    </lineage>
</organism>
<dbReference type="Pfam" id="PF10060">
    <property type="entry name" value="DUF2298"/>
    <property type="match status" value="2"/>
</dbReference>
<feature type="transmembrane region" description="Helical" evidence="1">
    <location>
        <begin position="397"/>
        <end position="415"/>
    </location>
</feature>
<keyword evidence="1" id="KW-0472">Membrane</keyword>
<feature type="transmembrane region" description="Helical" evidence="1">
    <location>
        <begin position="470"/>
        <end position="494"/>
    </location>
</feature>
<keyword evidence="1" id="KW-1133">Transmembrane helix</keyword>
<dbReference type="AlphaFoldDB" id="A0A7M2RFX1"/>
<feature type="transmembrane region" description="Helical" evidence="1">
    <location>
        <begin position="263"/>
        <end position="285"/>
    </location>
</feature>
<feature type="transmembrane region" description="Helical" evidence="1">
    <location>
        <begin position="506"/>
        <end position="526"/>
    </location>
</feature>
<reference evidence="2 3" key="1">
    <citation type="submission" date="2020-10" db="EMBL/GenBank/DDBJ databases">
        <title>Blautia liquoris sp.nov., isolated from the mud in a fermentation cellar used for the production of Chinese strong-flavoured liquor.</title>
        <authorList>
            <person name="Lu L."/>
        </authorList>
    </citation>
    <scope>NUCLEOTIDE SEQUENCE [LARGE SCALE GENOMIC DNA]</scope>
    <source>
        <strain evidence="2 3">LZLJ-3</strain>
    </source>
</reference>
<feature type="transmembrane region" description="Helical" evidence="1">
    <location>
        <begin position="47"/>
        <end position="70"/>
    </location>
</feature>
<feature type="transmembrane region" description="Helical" evidence="1">
    <location>
        <begin position="373"/>
        <end position="391"/>
    </location>
</feature>
<accession>A0A7M2RFX1</accession>
<evidence type="ECO:0008006" key="4">
    <source>
        <dbReference type="Google" id="ProtNLM"/>
    </source>
</evidence>
<evidence type="ECO:0000313" key="2">
    <source>
        <dbReference type="EMBL" id="QOV18252.1"/>
    </source>
</evidence>
<feature type="transmembrane region" description="Helical" evidence="1">
    <location>
        <begin position="546"/>
        <end position="564"/>
    </location>
</feature>
<feature type="transmembrane region" description="Helical" evidence="1">
    <location>
        <begin position="77"/>
        <end position="97"/>
    </location>
</feature>
<name>A0A7M2RFX1_9FIRM</name>
<dbReference type="RefSeq" id="WP_193734614.1">
    <property type="nucleotide sequence ID" value="NZ_CP063304.1"/>
</dbReference>
<protein>
    <recommendedName>
        <fullName evidence="4">Chlor_Arch_YYY domain protein</fullName>
    </recommendedName>
</protein>
<sequence length="758" mass="86893">MKIKVRSEGGILPGNQMKISRRGIVYIFFIIGILFGTLPLIKQDHVIFIVWWLMVLVIGVAFLPLSYCLFEQFADRGWIFSKALGIAISGFVVWALASMDLVNFTRASCLGAVIFGALLCWGIRIYQIHRGNAAKFKFDGNLILGEELLFLMVFLLWTYLSGFRPEAHGTEKFMDYGFMAAMMRSKKLPAADIWYAGKEINYYYGGQYYAVFLTKLSAQSVENTYNLMRALVAALLFCMSFSIVSQLMRGLQILENPKFKKIISCLSGLLSAGCVVFAGNLHYLIYGVFGKFFGWNSSADYFFPDSTRYIGYNPETNDKCIHEFPAYSFVLGDLHAHVVNTMFVSLIIGLLLSWVLKIKDEKEQDYRWDFKHFFFDPHVLTAGFLVGLFQFMNYWDFVIYVTLAIICLIYVNLFRSRHARIKSVIRYTIIQSVELFLIAEITALPFALHFKNMVSGVGIVKHHTPIHQWLILWGLPAFVVLLFTICVFVHYKGFLKFLRNGRTSDVFAFIMGMCALGLVLIPEVFYIRDIYEDGYARSNTMFKLTYQAFILFGLSVGYIIVRFLTGKKSRILKAAGVVSLVLVVSTFGYFHNASVSWFGDVKDPKQYQCLNATSYIENTFESDAAAIRWMNKNIKGNPVVLEANGDSYSDYCRVSAMTGLPTVLGWYVHEWLWRSDPADLDMRAKDIETIYTSQDTGRVLDLLKKYNVCYIYVGQYEREKYSRLNDQLLRNLGVIVYEDDEFKQEKGLTYLIKVNQMA</sequence>
<keyword evidence="1" id="KW-0812">Transmembrane</keyword>
<feature type="transmembrane region" description="Helical" evidence="1">
    <location>
        <begin position="571"/>
        <end position="590"/>
    </location>
</feature>
<feature type="transmembrane region" description="Helical" evidence="1">
    <location>
        <begin position="427"/>
        <end position="450"/>
    </location>
</feature>
<feature type="transmembrane region" description="Helical" evidence="1">
    <location>
        <begin position="138"/>
        <end position="160"/>
    </location>
</feature>
<dbReference type="KEGG" id="bliq:INP51_09430"/>
<feature type="transmembrane region" description="Helical" evidence="1">
    <location>
        <begin position="23"/>
        <end position="41"/>
    </location>
</feature>
<keyword evidence="3" id="KW-1185">Reference proteome</keyword>
<gene>
    <name evidence="2" type="ORF">INP51_09430</name>
</gene>
<evidence type="ECO:0000313" key="3">
    <source>
        <dbReference type="Proteomes" id="UP000593601"/>
    </source>
</evidence>
<evidence type="ECO:0000256" key="1">
    <source>
        <dbReference type="SAM" id="Phobius"/>
    </source>
</evidence>
<proteinExistence type="predicted"/>
<feature type="transmembrane region" description="Helical" evidence="1">
    <location>
        <begin position="103"/>
        <end position="126"/>
    </location>
</feature>
<dbReference type="PANTHER" id="PTHR10790">
    <property type="entry name" value="TPR-DOMAIN CONTAINING PROTEIN"/>
    <property type="match status" value="1"/>
</dbReference>
<dbReference type="Proteomes" id="UP000593601">
    <property type="component" value="Chromosome"/>
</dbReference>
<feature type="transmembrane region" description="Helical" evidence="1">
    <location>
        <begin position="230"/>
        <end position="251"/>
    </location>
</feature>
<feature type="transmembrane region" description="Helical" evidence="1">
    <location>
        <begin position="334"/>
        <end position="352"/>
    </location>
</feature>
<dbReference type="InterPro" id="IPR018746">
    <property type="entry name" value="DUF2298"/>
</dbReference>
<dbReference type="PANTHER" id="PTHR10790:SF51">
    <property type="entry name" value="TETRATRICOPEPTIDE REPEAT PROTEIN"/>
    <property type="match status" value="1"/>
</dbReference>